<accession>A0A1W6ASI8</accession>
<organism evidence="2">
    <name type="scientific">Enterococcus faecium</name>
    <name type="common">Streptococcus faecium</name>
    <dbReference type="NCBI Taxonomy" id="1352"/>
    <lineage>
        <taxon>Bacteria</taxon>
        <taxon>Bacillati</taxon>
        <taxon>Bacillota</taxon>
        <taxon>Bacilli</taxon>
        <taxon>Lactobacillales</taxon>
        <taxon>Enterococcaceae</taxon>
        <taxon>Enterococcus</taxon>
    </lineage>
</organism>
<geneLocation type="plasmid" evidence="2">
    <name>pPEC012</name>
</geneLocation>
<evidence type="ECO:0000313" key="2">
    <source>
        <dbReference type="EMBL" id="ARJ34093.1"/>
    </source>
</evidence>
<evidence type="ECO:0000256" key="1">
    <source>
        <dbReference type="SAM" id="MobiDB-lite"/>
    </source>
</evidence>
<sequence length="55" mass="6524">MVKIPLIRENGQEPKRSAKKTYQAPQAKKVRVTSKKEKFFRTTFENLILIYIRSI</sequence>
<dbReference type="RefSeq" id="WP_172689816.1">
    <property type="nucleotide sequence ID" value="NZ_JAOCYQ010000115.1"/>
</dbReference>
<keyword evidence="2" id="KW-0614">Plasmid</keyword>
<reference evidence="2" key="1">
    <citation type="journal article" date="2018" name="Microb. Drug Resist.">
        <title>Dissemination of VanA-Type Enterococcus faecium Isolates in Hungary.</title>
        <authorList>
            <person name="Melegh S."/>
            <person name="Nyul A."/>
            <person name="Kovacs K."/>
            <person name="Kovacs T."/>
            <person name="Ghidan A."/>
            <person name="Dombradi Z."/>
            <person name="Szabo J."/>
            <person name="Berta B."/>
            <person name="Lesinszki V."/>
            <person name="Paszti J."/>
            <person name="Toth A."/>
            <person name="Mestyan G."/>
        </authorList>
    </citation>
    <scope>NUCLEOTIDE SEQUENCE</scope>
    <source>
        <strain evidence="2">VREfm1</strain>
        <plasmid evidence="2">pPEC012</plasmid>
    </source>
</reference>
<feature type="region of interest" description="Disordered" evidence="1">
    <location>
        <begin position="1"/>
        <end position="26"/>
    </location>
</feature>
<name>A0A1W6ASI8_ENTFC</name>
<dbReference type="AlphaFoldDB" id="A0A1W6ASI8"/>
<proteinExistence type="predicted"/>
<protein>
    <submittedName>
        <fullName evidence="2">Uncharacterized protein</fullName>
    </submittedName>
</protein>
<dbReference type="EMBL" id="KY595964">
    <property type="protein sequence ID" value="ARJ34093.1"/>
    <property type="molecule type" value="Genomic_DNA"/>
</dbReference>